<dbReference type="Proteomes" id="UP000271339">
    <property type="component" value="Unassembled WGS sequence"/>
</dbReference>
<reference evidence="1 2" key="1">
    <citation type="submission" date="2018-10" db="EMBL/GenBank/DDBJ databases">
        <title>Genomic Encyclopedia of Archaeal and Bacterial Type Strains, Phase II (KMG-II): from individual species to whole genera.</title>
        <authorList>
            <person name="Goeker M."/>
        </authorList>
    </citation>
    <scope>NUCLEOTIDE SEQUENCE [LARGE SCALE GENOMIC DNA]</scope>
    <source>
        <strain evidence="1 2">DSM 23424</strain>
    </source>
</reference>
<accession>A0A3L9YWR7</accession>
<keyword evidence="2" id="KW-1185">Reference proteome</keyword>
<evidence type="ECO:0000313" key="1">
    <source>
        <dbReference type="EMBL" id="RMA64230.1"/>
    </source>
</evidence>
<dbReference type="AlphaFoldDB" id="A0A3L9YWR7"/>
<dbReference type="RefSeq" id="WP_121906696.1">
    <property type="nucleotide sequence ID" value="NZ_REFC01000012.1"/>
</dbReference>
<name>A0A3L9YWR7_9FLAO</name>
<sequence length="70" mass="8062">MSILLKQVLEPAVISKGPSERKPIVVFNARVESQLKKTKLKKKNSSTLFTAEWMLFMDEMNKDMFNKISS</sequence>
<organism evidence="1 2">
    <name type="scientific">Ulvibacter antarcticus</name>
    <dbReference type="NCBI Taxonomy" id="442714"/>
    <lineage>
        <taxon>Bacteria</taxon>
        <taxon>Pseudomonadati</taxon>
        <taxon>Bacteroidota</taxon>
        <taxon>Flavobacteriia</taxon>
        <taxon>Flavobacteriales</taxon>
        <taxon>Flavobacteriaceae</taxon>
        <taxon>Ulvibacter</taxon>
    </lineage>
</organism>
<dbReference type="EMBL" id="REFC01000012">
    <property type="protein sequence ID" value="RMA64230.1"/>
    <property type="molecule type" value="Genomic_DNA"/>
</dbReference>
<proteinExistence type="predicted"/>
<evidence type="ECO:0000313" key="2">
    <source>
        <dbReference type="Proteomes" id="UP000271339"/>
    </source>
</evidence>
<comment type="caution">
    <text evidence="1">The sequence shown here is derived from an EMBL/GenBank/DDBJ whole genome shotgun (WGS) entry which is preliminary data.</text>
</comment>
<gene>
    <name evidence="1" type="ORF">BXY75_1103</name>
</gene>
<protein>
    <submittedName>
        <fullName evidence="1">Uncharacterized protein</fullName>
    </submittedName>
</protein>